<comment type="caution">
    <text evidence="1">The sequence shown here is derived from an EMBL/GenBank/DDBJ whole genome shotgun (WGS) entry which is preliminary data.</text>
</comment>
<dbReference type="EMBL" id="WIGN01000012">
    <property type="protein sequence ID" value="KAF6818941.1"/>
    <property type="molecule type" value="Genomic_DNA"/>
</dbReference>
<reference evidence="1 2" key="1">
    <citation type="journal article" date="2020" name="Phytopathology">
        <title>Genome Sequence Resources of Colletotrichum truncatum, C. plurivorum, C. musicola, and C. sojae: Four Species Pathogenic to Soybean (Glycine max).</title>
        <authorList>
            <person name="Rogerio F."/>
            <person name="Boufleur T.R."/>
            <person name="Ciampi-Guillardi M."/>
            <person name="Sukno S.A."/>
            <person name="Thon M.R."/>
            <person name="Massola Junior N.S."/>
            <person name="Baroncelli R."/>
        </authorList>
    </citation>
    <scope>NUCLEOTIDE SEQUENCE [LARGE SCALE GENOMIC DNA]</scope>
    <source>
        <strain evidence="1 2">LFN0009</strain>
    </source>
</reference>
<dbReference type="AlphaFoldDB" id="A0A8H6N495"/>
<organism evidence="1 2">
    <name type="scientific">Colletotrichum sojae</name>
    <dbReference type="NCBI Taxonomy" id="2175907"/>
    <lineage>
        <taxon>Eukaryota</taxon>
        <taxon>Fungi</taxon>
        <taxon>Dikarya</taxon>
        <taxon>Ascomycota</taxon>
        <taxon>Pezizomycotina</taxon>
        <taxon>Sordariomycetes</taxon>
        <taxon>Hypocreomycetidae</taxon>
        <taxon>Glomerellales</taxon>
        <taxon>Glomerellaceae</taxon>
        <taxon>Colletotrichum</taxon>
        <taxon>Colletotrichum orchidearum species complex</taxon>
    </lineage>
</organism>
<sequence length="134" mass="14741">MAARTLMMNDDAIFRTFEPIGDNTNRCLSPVVPSSSIWIDAAGSGIWIPRAWEGVNIMRGTVMSSYHRGFGSYILTRDMESDAPNSQPCVPTGLGDRKCRRVGAVEKDVRVPHRQYDAGAQKEAQLSVVLEGVQ</sequence>
<dbReference type="Proteomes" id="UP000652219">
    <property type="component" value="Unassembled WGS sequence"/>
</dbReference>
<name>A0A8H6N495_9PEZI</name>
<evidence type="ECO:0000313" key="1">
    <source>
        <dbReference type="EMBL" id="KAF6818941.1"/>
    </source>
</evidence>
<keyword evidence="2" id="KW-1185">Reference proteome</keyword>
<proteinExistence type="predicted"/>
<protein>
    <submittedName>
        <fullName evidence="1">Uncharacterized protein</fullName>
    </submittedName>
</protein>
<accession>A0A8H6N495</accession>
<gene>
    <name evidence="1" type="ORF">CSOJ01_01598</name>
</gene>
<evidence type="ECO:0000313" key="2">
    <source>
        <dbReference type="Proteomes" id="UP000652219"/>
    </source>
</evidence>